<dbReference type="Pfam" id="PF02330">
    <property type="entry name" value="MAM33"/>
    <property type="match status" value="1"/>
</dbReference>
<dbReference type="PANTHER" id="PTHR10826:SF1">
    <property type="entry name" value="COMPLEMENT COMPONENT 1 Q SUBCOMPONENT-BINDING PROTEIN, MITOCHONDRIAL"/>
    <property type="match status" value="1"/>
</dbReference>
<accession>A0AAV5AP86</accession>
<sequence length="276" mass="31079">MSSLVTHPLRSCLKNISVRSFNKGTHRTFALLPRNALRLAVWNATAVRSFSASTAVKTGSGATDMRLSQKLQEEIKYEQQQVKDNEEQDPPEFLNAFLAEKVWKVENIPGSDEVTLTRAFGKENIKVMFTIADLDAATDDQFLNEEGEENSEEGNEDEVPPSHPIRVSITVTKAKGALSLDAVCQDGIFITENVAFYSDATLANELSAEADWKRRGLYMGPQFDHLDVSVQEEFESFLRERGISEGLALFIPEYAEYKEQKEYVGWLQNVKRFVEA</sequence>
<dbReference type="InterPro" id="IPR003428">
    <property type="entry name" value="MAM33"/>
</dbReference>
<dbReference type="Gene3D" id="3.10.280.10">
    <property type="entry name" value="Mitochondrial glycoprotein"/>
    <property type="match status" value="1"/>
</dbReference>
<evidence type="ECO:0000313" key="1">
    <source>
        <dbReference type="EMBL" id="GJJ14974.1"/>
    </source>
</evidence>
<dbReference type="GO" id="GO:0005759">
    <property type="term" value="C:mitochondrial matrix"/>
    <property type="evidence" value="ECO:0007669"/>
    <property type="project" value="InterPro"/>
</dbReference>
<keyword evidence="2" id="KW-1185">Reference proteome</keyword>
<dbReference type="SUPFAM" id="SSF54529">
    <property type="entry name" value="Mitochondrial glycoprotein MAM33-like"/>
    <property type="match status" value="1"/>
</dbReference>
<dbReference type="GO" id="GO:0042256">
    <property type="term" value="P:cytosolic ribosome assembly"/>
    <property type="evidence" value="ECO:0007669"/>
    <property type="project" value="TreeGrafter"/>
</dbReference>
<proteinExistence type="predicted"/>
<name>A0AAV5AP86_9AGAM</name>
<protein>
    <recommendedName>
        <fullName evidence="3">Mitochondrial glyco protein</fullName>
    </recommendedName>
</protein>
<dbReference type="Proteomes" id="UP001050691">
    <property type="component" value="Unassembled WGS sequence"/>
</dbReference>
<organism evidence="1 2">
    <name type="scientific">Clathrus columnatus</name>
    <dbReference type="NCBI Taxonomy" id="1419009"/>
    <lineage>
        <taxon>Eukaryota</taxon>
        <taxon>Fungi</taxon>
        <taxon>Dikarya</taxon>
        <taxon>Basidiomycota</taxon>
        <taxon>Agaricomycotina</taxon>
        <taxon>Agaricomycetes</taxon>
        <taxon>Phallomycetidae</taxon>
        <taxon>Phallales</taxon>
        <taxon>Clathraceae</taxon>
        <taxon>Clathrus</taxon>
    </lineage>
</organism>
<evidence type="ECO:0000313" key="2">
    <source>
        <dbReference type="Proteomes" id="UP001050691"/>
    </source>
</evidence>
<dbReference type="EMBL" id="BPWL01000010">
    <property type="protein sequence ID" value="GJJ14974.1"/>
    <property type="molecule type" value="Genomic_DNA"/>
</dbReference>
<gene>
    <name evidence="1" type="ORF">Clacol_009244</name>
</gene>
<evidence type="ECO:0008006" key="3">
    <source>
        <dbReference type="Google" id="ProtNLM"/>
    </source>
</evidence>
<dbReference type="PANTHER" id="PTHR10826">
    <property type="entry name" value="COMPLEMENT COMPONENT 1"/>
    <property type="match status" value="1"/>
</dbReference>
<dbReference type="InterPro" id="IPR036561">
    <property type="entry name" value="MAM33_sf"/>
</dbReference>
<comment type="caution">
    <text evidence="1">The sequence shown here is derived from an EMBL/GenBank/DDBJ whole genome shotgun (WGS) entry which is preliminary data.</text>
</comment>
<dbReference type="AlphaFoldDB" id="A0AAV5AP86"/>
<reference evidence="1" key="1">
    <citation type="submission" date="2021-10" db="EMBL/GenBank/DDBJ databases">
        <title>De novo Genome Assembly of Clathrus columnatus (Basidiomycota, Fungi) Using Illumina and Nanopore Sequence Data.</title>
        <authorList>
            <person name="Ogiso-Tanaka E."/>
            <person name="Itagaki H."/>
            <person name="Hosoya T."/>
            <person name="Hosaka K."/>
        </authorList>
    </citation>
    <scope>NUCLEOTIDE SEQUENCE</scope>
    <source>
        <strain evidence="1">MO-923</strain>
    </source>
</reference>